<accession>N2ACL2</accession>
<dbReference type="EMBL" id="AQFT01000101">
    <property type="protein sequence ID" value="EMZ23845.1"/>
    <property type="molecule type" value="Genomic_DNA"/>
</dbReference>
<dbReference type="PATRIC" id="fig|1235802.3.peg.3656"/>
<evidence type="ECO:0000256" key="1">
    <source>
        <dbReference type="SAM" id="Phobius"/>
    </source>
</evidence>
<evidence type="ECO:0000313" key="2">
    <source>
        <dbReference type="EMBL" id="EMZ23845.1"/>
    </source>
</evidence>
<gene>
    <name evidence="2" type="ORF">C823_03472</name>
</gene>
<reference evidence="2 3" key="1">
    <citation type="journal article" date="2014" name="Genome Announc.">
        <title>Draft genome sequences of the altered schaedler flora, a defined bacterial community from gnotobiotic mice.</title>
        <authorList>
            <person name="Wannemuehler M.J."/>
            <person name="Overstreet A.M."/>
            <person name="Ward D.V."/>
            <person name="Phillips G.J."/>
        </authorList>
    </citation>
    <scope>NUCLEOTIDE SEQUENCE [LARGE SCALE GENOMIC DNA]</scope>
    <source>
        <strain evidence="2 3">ASF492</strain>
    </source>
</reference>
<sequence length="92" mass="10460">METKTMDTKTKVFKAAIQVLLALSYMGYFISLYRGNDRNVSMYTNYIIVIVCLSGSLFVKTDRENKVLYVLTGLNGVIFVFWALAMVAQLIM</sequence>
<keyword evidence="1" id="KW-1133">Transmembrane helix</keyword>
<feature type="transmembrane region" description="Helical" evidence="1">
    <location>
        <begin position="67"/>
        <end position="91"/>
    </location>
</feature>
<keyword evidence="1" id="KW-0812">Transmembrane</keyword>
<keyword evidence="3" id="KW-1185">Reference proteome</keyword>
<organism evidence="2 3">
    <name type="scientific">Eubacterium plexicaudatum ASF492</name>
    <dbReference type="NCBI Taxonomy" id="1235802"/>
    <lineage>
        <taxon>Bacteria</taxon>
        <taxon>Bacillati</taxon>
        <taxon>Bacillota</taxon>
        <taxon>Clostridia</taxon>
        <taxon>Eubacteriales</taxon>
        <taxon>Eubacteriaceae</taxon>
        <taxon>Eubacterium</taxon>
    </lineage>
</organism>
<dbReference type="STRING" id="1235802.C823_03472"/>
<proteinExistence type="predicted"/>
<name>N2ACL2_9FIRM</name>
<dbReference type="eggNOG" id="ENOG502ZGDI">
    <property type="taxonomic scope" value="Bacteria"/>
</dbReference>
<feature type="transmembrane region" description="Helical" evidence="1">
    <location>
        <begin position="43"/>
        <end position="60"/>
    </location>
</feature>
<protein>
    <submittedName>
        <fullName evidence="2">Uncharacterized protein</fullName>
    </submittedName>
</protein>
<dbReference type="AlphaFoldDB" id="N2ACL2"/>
<dbReference type="Proteomes" id="UP000012589">
    <property type="component" value="Unassembled WGS sequence"/>
</dbReference>
<evidence type="ECO:0000313" key="3">
    <source>
        <dbReference type="Proteomes" id="UP000012589"/>
    </source>
</evidence>
<dbReference type="HOGENOM" id="CLU_2437008_0_0_9"/>
<feature type="transmembrane region" description="Helical" evidence="1">
    <location>
        <begin position="12"/>
        <end position="31"/>
    </location>
</feature>
<keyword evidence="1" id="KW-0472">Membrane</keyword>
<comment type="caution">
    <text evidence="2">The sequence shown here is derived from an EMBL/GenBank/DDBJ whole genome shotgun (WGS) entry which is preliminary data.</text>
</comment>